<dbReference type="InterPro" id="IPR011712">
    <property type="entry name" value="Sig_transdc_His_kin_sub3_dim/P"/>
</dbReference>
<dbReference type="Pfam" id="PF13493">
    <property type="entry name" value="DUF4118"/>
    <property type="match status" value="1"/>
</dbReference>
<dbReference type="SUPFAM" id="SSF55781">
    <property type="entry name" value="GAF domain-like"/>
    <property type="match status" value="1"/>
</dbReference>
<reference evidence="17" key="1">
    <citation type="journal article" date="2019" name="Int. J. Syst. Evol. Microbiol.">
        <title>The Global Catalogue of Microorganisms (GCM) 10K type strain sequencing project: providing services to taxonomists for standard genome sequencing and annotation.</title>
        <authorList>
            <consortium name="The Broad Institute Genomics Platform"/>
            <consortium name="The Broad Institute Genome Sequencing Center for Infectious Disease"/>
            <person name="Wu L."/>
            <person name="Ma J."/>
        </authorList>
    </citation>
    <scope>NUCLEOTIDE SEQUENCE [LARGE SCALE GENOMIC DNA]</scope>
    <source>
        <strain evidence="17">CGMCC 4.7152</strain>
    </source>
</reference>
<dbReference type="Proteomes" id="UP001595912">
    <property type="component" value="Unassembled WGS sequence"/>
</dbReference>
<dbReference type="Gene3D" id="1.20.5.1930">
    <property type="match status" value="1"/>
</dbReference>
<comment type="subcellular location">
    <subcellularLocation>
        <location evidence="2">Membrane</location>
        <topology evidence="2">Multi-pass membrane protein</topology>
    </subcellularLocation>
</comment>
<keyword evidence="4" id="KW-0597">Phosphoprotein</keyword>
<evidence type="ECO:0000256" key="5">
    <source>
        <dbReference type="ARBA" id="ARBA00022679"/>
    </source>
</evidence>
<evidence type="ECO:0000256" key="7">
    <source>
        <dbReference type="ARBA" id="ARBA00022741"/>
    </source>
</evidence>
<dbReference type="SMART" id="SM00387">
    <property type="entry name" value="HATPase_c"/>
    <property type="match status" value="1"/>
</dbReference>
<keyword evidence="6 13" id="KW-0812">Transmembrane</keyword>
<protein>
    <recommendedName>
        <fullName evidence="3">histidine kinase</fullName>
        <ecNumber evidence="3">2.7.13.3</ecNumber>
    </recommendedName>
</protein>
<proteinExistence type="predicted"/>
<evidence type="ECO:0000256" key="4">
    <source>
        <dbReference type="ARBA" id="ARBA00022553"/>
    </source>
</evidence>
<accession>A0ABV9VX49</accession>
<dbReference type="EMBL" id="JBHSIU010000019">
    <property type="protein sequence ID" value="MFC4999978.1"/>
    <property type="molecule type" value="Genomic_DNA"/>
</dbReference>
<keyword evidence="7" id="KW-0547">Nucleotide-binding</keyword>
<dbReference type="InterPro" id="IPR003594">
    <property type="entry name" value="HATPase_dom"/>
</dbReference>
<gene>
    <name evidence="16" type="ORF">ACFPIJ_19315</name>
</gene>
<dbReference type="InterPro" id="IPR050482">
    <property type="entry name" value="Sensor_HK_TwoCompSys"/>
</dbReference>
<evidence type="ECO:0000256" key="8">
    <source>
        <dbReference type="ARBA" id="ARBA00022777"/>
    </source>
</evidence>
<dbReference type="PANTHER" id="PTHR24421:SF10">
    <property type="entry name" value="NITRATE_NITRITE SENSOR PROTEIN NARQ"/>
    <property type="match status" value="1"/>
</dbReference>
<feature type="transmembrane region" description="Helical" evidence="13">
    <location>
        <begin position="47"/>
        <end position="76"/>
    </location>
</feature>
<evidence type="ECO:0000256" key="13">
    <source>
        <dbReference type="SAM" id="Phobius"/>
    </source>
</evidence>
<keyword evidence="17" id="KW-1185">Reference proteome</keyword>
<dbReference type="SMART" id="SM00065">
    <property type="entry name" value="GAF"/>
    <property type="match status" value="1"/>
</dbReference>
<evidence type="ECO:0000256" key="11">
    <source>
        <dbReference type="ARBA" id="ARBA00023012"/>
    </source>
</evidence>
<comment type="caution">
    <text evidence="16">The sequence shown here is derived from an EMBL/GenBank/DDBJ whole genome shotgun (WGS) entry which is preliminary data.</text>
</comment>
<dbReference type="Gene3D" id="1.20.120.620">
    <property type="entry name" value="Backbone structure of the membrane domain of e. Coli histidine kinase receptor kdpd"/>
    <property type="match status" value="1"/>
</dbReference>
<dbReference type="CDD" id="cd16917">
    <property type="entry name" value="HATPase_UhpB-NarQ-NarX-like"/>
    <property type="match status" value="1"/>
</dbReference>
<dbReference type="InterPro" id="IPR038318">
    <property type="entry name" value="KdpD_sf"/>
</dbReference>
<dbReference type="RefSeq" id="WP_380116535.1">
    <property type="nucleotide sequence ID" value="NZ_JBHSIU010000019.1"/>
</dbReference>
<evidence type="ECO:0000313" key="17">
    <source>
        <dbReference type="Proteomes" id="UP001595912"/>
    </source>
</evidence>
<keyword evidence="12 13" id="KW-0472">Membrane</keyword>
<feature type="domain" description="Histidine kinase/HSP90-like ATPase" evidence="15">
    <location>
        <begin position="514"/>
        <end position="610"/>
    </location>
</feature>
<keyword evidence="8" id="KW-0418">Kinase</keyword>
<evidence type="ECO:0000259" key="15">
    <source>
        <dbReference type="SMART" id="SM00387"/>
    </source>
</evidence>
<keyword evidence="9" id="KW-0067">ATP-binding</keyword>
<evidence type="ECO:0000256" key="12">
    <source>
        <dbReference type="ARBA" id="ARBA00023136"/>
    </source>
</evidence>
<evidence type="ECO:0000256" key="3">
    <source>
        <dbReference type="ARBA" id="ARBA00012438"/>
    </source>
</evidence>
<dbReference type="InterPro" id="IPR029016">
    <property type="entry name" value="GAF-like_dom_sf"/>
</dbReference>
<evidence type="ECO:0000256" key="10">
    <source>
        <dbReference type="ARBA" id="ARBA00022989"/>
    </source>
</evidence>
<dbReference type="Gene3D" id="3.30.565.10">
    <property type="entry name" value="Histidine kinase-like ATPase, C-terminal domain"/>
    <property type="match status" value="1"/>
</dbReference>
<feature type="domain" description="GAF" evidence="14">
    <location>
        <begin position="255"/>
        <end position="401"/>
    </location>
</feature>
<evidence type="ECO:0000256" key="6">
    <source>
        <dbReference type="ARBA" id="ARBA00022692"/>
    </source>
</evidence>
<evidence type="ECO:0000256" key="2">
    <source>
        <dbReference type="ARBA" id="ARBA00004141"/>
    </source>
</evidence>
<organism evidence="16 17">
    <name type="scientific">Dactylosporangium cerinum</name>
    <dbReference type="NCBI Taxonomy" id="1434730"/>
    <lineage>
        <taxon>Bacteria</taxon>
        <taxon>Bacillati</taxon>
        <taxon>Actinomycetota</taxon>
        <taxon>Actinomycetes</taxon>
        <taxon>Micromonosporales</taxon>
        <taxon>Micromonosporaceae</taxon>
        <taxon>Dactylosporangium</taxon>
    </lineage>
</organism>
<dbReference type="SUPFAM" id="SSF55874">
    <property type="entry name" value="ATPase domain of HSP90 chaperone/DNA topoisomerase II/histidine kinase"/>
    <property type="match status" value="1"/>
</dbReference>
<dbReference type="Gene3D" id="3.30.450.40">
    <property type="match status" value="1"/>
</dbReference>
<feature type="transmembrane region" description="Helical" evidence="13">
    <location>
        <begin position="17"/>
        <end position="35"/>
    </location>
</feature>
<keyword evidence="5" id="KW-0808">Transferase</keyword>
<dbReference type="PANTHER" id="PTHR24421">
    <property type="entry name" value="NITRATE/NITRITE SENSOR PROTEIN NARX-RELATED"/>
    <property type="match status" value="1"/>
</dbReference>
<evidence type="ECO:0000256" key="1">
    <source>
        <dbReference type="ARBA" id="ARBA00000085"/>
    </source>
</evidence>
<dbReference type="EC" id="2.7.13.3" evidence="3"/>
<comment type="catalytic activity">
    <reaction evidence="1">
        <text>ATP + protein L-histidine = ADP + protein N-phospho-L-histidine.</text>
        <dbReference type="EC" id="2.7.13.3"/>
    </reaction>
</comment>
<evidence type="ECO:0000256" key="9">
    <source>
        <dbReference type="ARBA" id="ARBA00022840"/>
    </source>
</evidence>
<dbReference type="Pfam" id="PF07730">
    <property type="entry name" value="HisKA_3"/>
    <property type="match status" value="1"/>
</dbReference>
<keyword evidence="11" id="KW-0902">Two-component regulatory system</keyword>
<dbReference type="InterPro" id="IPR036890">
    <property type="entry name" value="HATPase_C_sf"/>
</dbReference>
<dbReference type="InterPro" id="IPR025201">
    <property type="entry name" value="KdpD_TM"/>
</dbReference>
<sequence length="616" mass="66183">MLTRLAARLVHLTPPPIWLGIVVGALLVAAEMLLVHLLEHIVPQEVLVVFFLLGVLVISTVWGLWLALAMSVVSVAAYNIGFVPAVRRFDFTQTEAWAGLAAFLVAVATASLLADLARVRAVEAIERREEADLFAGLARRCLAVHNPRSVLPEASRRLARVLRLPFAVIELDDVPAEECQMALPLRYGSQTGTLLVPADLPEPSLRRLRERMVPRLEILLQAAAEREALVNSLKELATEQESLRRVAVLVARGVPPAEVVAAVAAETASLLTADATRLLRQEMPGTVSVIAEYSKHDIDPLLGRQFTVEGGIAELVLRDARPARLDSYDDRSGPITDVIRKEGFHTSVATPIVVEGRVWGVLVVLWVRREPAPPDTEERLAQFAELVGTAVANAEGQAELNASRTRIVLAADEARRRIERDLHDGVQQRMVSLSLELRAAEACVPGELDDLKARLGRTTEGLAGAFKELQEISRGLHPAILSQGGLMSALKALARRSPVPVRIKTGPKCRLPSGVEVAAYYVVSEALTNVAKHARASEVDVDVDVTIDDHTAREVLVLSVHDDGVGGADPALGSGFVGLVDRVEALGGRLQVSSPPGAGTTLLATLPTDIDSAPAA</sequence>
<keyword evidence="10 13" id="KW-1133">Transmembrane helix</keyword>
<dbReference type="Pfam" id="PF02518">
    <property type="entry name" value="HATPase_c"/>
    <property type="match status" value="1"/>
</dbReference>
<name>A0ABV9VX49_9ACTN</name>
<evidence type="ECO:0000259" key="14">
    <source>
        <dbReference type="SMART" id="SM00065"/>
    </source>
</evidence>
<evidence type="ECO:0000313" key="16">
    <source>
        <dbReference type="EMBL" id="MFC4999978.1"/>
    </source>
</evidence>
<dbReference type="Pfam" id="PF01590">
    <property type="entry name" value="GAF"/>
    <property type="match status" value="1"/>
</dbReference>
<dbReference type="InterPro" id="IPR003018">
    <property type="entry name" value="GAF"/>
</dbReference>